<sequence length="183" mass="18967">MDALPIMFDPVPGHACAAALAILLLSSAWRKLADREVFRATVELYDLLPAAAVGAFAGLFPLLEAAAGVVVVLRPDGPWMLLPLAVLGLSTAAILINVLRGRSNLECGCGGDSQPRLSWALVMRNGALLGGVLVAAAVDNGRPLVWVDFLSVAALTLALAGLYAALNQLLANQPESMQTGSLS</sequence>
<feature type="transmembrane region" description="Helical" evidence="8">
    <location>
        <begin position="12"/>
        <end position="29"/>
    </location>
</feature>
<comment type="function">
    <text evidence="1">May be specifically involved in the processing, transport, and/or maturation of the MADH beta-subunit.</text>
</comment>
<evidence type="ECO:0000256" key="1">
    <source>
        <dbReference type="ARBA" id="ARBA00003475"/>
    </source>
</evidence>
<dbReference type="AlphaFoldDB" id="A0A848G7Y6"/>
<evidence type="ECO:0000313" key="11">
    <source>
        <dbReference type="Proteomes" id="UP000580043"/>
    </source>
</evidence>
<feature type="transmembrane region" description="Helical" evidence="8">
    <location>
        <begin position="79"/>
        <end position="99"/>
    </location>
</feature>
<comment type="caution">
    <text evidence="10">The sequence shown here is derived from an EMBL/GenBank/DDBJ whole genome shotgun (WGS) entry which is preliminary data.</text>
</comment>
<dbReference type="EMBL" id="JABBGA010000014">
    <property type="protein sequence ID" value="NML27410.1"/>
    <property type="molecule type" value="Genomic_DNA"/>
</dbReference>
<keyword evidence="5 8" id="KW-0812">Transmembrane</keyword>
<feature type="transmembrane region" description="Helical" evidence="8">
    <location>
        <begin position="144"/>
        <end position="166"/>
    </location>
</feature>
<keyword evidence="7 8" id="KW-0472">Membrane</keyword>
<keyword evidence="11" id="KW-1185">Reference proteome</keyword>
<gene>
    <name evidence="10" type="ORF">HHL15_16770</name>
</gene>
<dbReference type="RefSeq" id="WP_169146939.1">
    <property type="nucleotide sequence ID" value="NZ_JABBGA010000014.1"/>
</dbReference>
<evidence type="ECO:0000256" key="5">
    <source>
        <dbReference type="ARBA" id="ARBA00022692"/>
    </source>
</evidence>
<dbReference type="UniPathway" id="UPA00895"/>
<dbReference type="Proteomes" id="UP000580043">
    <property type="component" value="Unassembled WGS sequence"/>
</dbReference>
<evidence type="ECO:0000256" key="4">
    <source>
        <dbReference type="ARBA" id="ARBA00019078"/>
    </source>
</evidence>
<accession>A0A848G7Y6</accession>
<dbReference type="GO" id="GO:0030416">
    <property type="term" value="P:methylamine metabolic process"/>
    <property type="evidence" value="ECO:0007669"/>
    <property type="project" value="InterPro"/>
</dbReference>
<evidence type="ECO:0000256" key="7">
    <source>
        <dbReference type="ARBA" id="ARBA00023136"/>
    </source>
</evidence>
<evidence type="ECO:0000256" key="6">
    <source>
        <dbReference type="ARBA" id="ARBA00022989"/>
    </source>
</evidence>
<feature type="transmembrane region" description="Helical" evidence="8">
    <location>
        <begin position="119"/>
        <end position="138"/>
    </location>
</feature>
<dbReference type="GO" id="GO:0016020">
    <property type="term" value="C:membrane"/>
    <property type="evidence" value="ECO:0007669"/>
    <property type="project" value="UniProtKB-SubCell"/>
</dbReference>
<comment type="subcellular location">
    <subcellularLocation>
        <location evidence="2">Membrane</location>
        <topology evidence="2">Multi-pass membrane protein</topology>
    </subcellularLocation>
</comment>
<evidence type="ECO:0000256" key="3">
    <source>
        <dbReference type="ARBA" id="ARBA00004856"/>
    </source>
</evidence>
<organism evidence="10 11">
    <name type="scientific">Zoogloea dura</name>
    <dbReference type="NCBI Taxonomy" id="2728840"/>
    <lineage>
        <taxon>Bacteria</taxon>
        <taxon>Pseudomonadati</taxon>
        <taxon>Pseudomonadota</taxon>
        <taxon>Betaproteobacteria</taxon>
        <taxon>Rhodocyclales</taxon>
        <taxon>Zoogloeaceae</taxon>
        <taxon>Zoogloea</taxon>
    </lineage>
</organism>
<reference evidence="10 11" key="1">
    <citation type="submission" date="2020-04" db="EMBL/GenBank/DDBJ databases">
        <title>Zoogloea sp. G-4-1-14 isolated from soil.</title>
        <authorList>
            <person name="Dahal R.H."/>
        </authorList>
    </citation>
    <scope>NUCLEOTIDE SEQUENCE [LARGE SCALE GENOMIC DNA]</scope>
    <source>
        <strain evidence="10 11">G-4-1-14</strain>
    </source>
</reference>
<feature type="domain" description="Methylamine utilisation protein MauE" evidence="9">
    <location>
        <begin position="14"/>
        <end position="136"/>
    </location>
</feature>
<keyword evidence="6 8" id="KW-1133">Transmembrane helix</keyword>
<evidence type="ECO:0000256" key="2">
    <source>
        <dbReference type="ARBA" id="ARBA00004141"/>
    </source>
</evidence>
<proteinExistence type="predicted"/>
<evidence type="ECO:0000313" key="10">
    <source>
        <dbReference type="EMBL" id="NML27410.1"/>
    </source>
</evidence>
<evidence type="ECO:0000256" key="8">
    <source>
        <dbReference type="SAM" id="Phobius"/>
    </source>
</evidence>
<dbReference type="InterPro" id="IPR009908">
    <property type="entry name" value="Methylamine_util_MauE"/>
</dbReference>
<evidence type="ECO:0000259" key="9">
    <source>
        <dbReference type="Pfam" id="PF07291"/>
    </source>
</evidence>
<name>A0A848G7Y6_9RHOO</name>
<protein>
    <recommendedName>
        <fullName evidence="4">Methylamine utilization protein MauE</fullName>
    </recommendedName>
</protein>
<comment type="pathway">
    <text evidence="3">One-carbon metabolism; methylamine degradation.</text>
</comment>
<dbReference type="Pfam" id="PF07291">
    <property type="entry name" value="MauE"/>
    <property type="match status" value="1"/>
</dbReference>
<feature type="transmembrane region" description="Helical" evidence="8">
    <location>
        <begin position="50"/>
        <end position="73"/>
    </location>
</feature>